<dbReference type="AlphaFoldDB" id="A0AAP0IFQ7"/>
<protein>
    <submittedName>
        <fullName evidence="2">Uncharacterized protein</fullName>
    </submittedName>
</protein>
<feature type="region of interest" description="Disordered" evidence="1">
    <location>
        <begin position="49"/>
        <end position="156"/>
    </location>
</feature>
<accession>A0AAP0IFQ7</accession>
<feature type="compositionally biased region" description="Basic and acidic residues" evidence="1">
    <location>
        <begin position="54"/>
        <end position="78"/>
    </location>
</feature>
<dbReference type="Proteomes" id="UP001420932">
    <property type="component" value="Unassembled WGS sequence"/>
</dbReference>
<feature type="compositionally biased region" description="Low complexity" evidence="1">
    <location>
        <begin position="95"/>
        <end position="105"/>
    </location>
</feature>
<feature type="compositionally biased region" description="Polar residues" evidence="1">
    <location>
        <begin position="110"/>
        <end position="121"/>
    </location>
</feature>
<gene>
    <name evidence="2" type="ORF">Syun_020768</name>
</gene>
<name>A0AAP0IFQ7_9MAGN</name>
<comment type="caution">
    <text evidence="2">The sequence shown here is derived from an EMBL/GenBank/DDBJ whole genome shotgun (WGS) entry which is preliminary data.</text>
</comment>
<evidence type="ECO:0000256" key="1">
    <source>
        <dbReference type="SAM" id="MobiDB-lite"/>
    </source>
</evidence>
<evidence type="ECO:0000313" key="3">
    <source>
        <dbReference type="Proteomes" id="UP001420932"/>
    </source>
</evidence>
<evidence type="ECO:0000313" key="2">
    <source>
        <dbReference type="EMBL" id="KAK9113971.1"/>
    </source>
</evidence>
<dbReference type="EMBL" id="JBBNAF010000009">
    <property type="protein sequence ID" value="KAK9113971.1"/>
    <property type="molecule type" value="Genomic_DNA"/>
</dbReference>
<keyword evidence="3" id="KW-1185">Reference proteome</keyword>
<reference evidence="2 3" key="1">
    <citation type="submission" date="2024-01" db="EMBL/GenBank/DDBJ databases">
        <title>Genome assemblies of Stephania.</title>
        <authorList>
            <person name="Yang L."/>
        </authorList>
    </citation>
    <scope>NUCLEOTIDE SEQUENCE [LARGE SCALE GENOMIC DNA]</scope>
    <source>
        <strain evidence="2">YNDBR</strain>
        <tissue evidence="2">Leaf</tissue>
    </source>
</reference>
<proteinExistence type="predicted"/>
<feature type="compositionally biased region" description="Basic and acidic residues" evidence="1">
    <location>
        <begin position="139"/>
        <end position="156"/>
    </location>
</feature>
<organism evidence="2 3">
    <name type="scientific">Stephania yunnanensis</name>
    <dbReference type="NCBI Taxonomy" id="152371"/>
    <lineage>
        <taxon>Eukaryota</taxon>
        <taxon>Viridiplantae</taxon>
        <taxon>Streptophyta</taxon>
        <taxon>Embryophyta</taxon>
        <taxon>Tracheophyta</taxon>
        <taxon>Spermatophyta</taxon>
        <taxon>Magnoliopsida</taxon>
        <taxon>Ranunculales</taxon>
        <taxon>Menispermaceae</taxon>
        <taxon>Menispermoideae</taxon>
        <taxon>Cissampelideae</taxon>
        <taxon>Stephania</taxon>
    </lineage>
</organism>
<sequence>MMMMKEAESTVFDLEWILPLQLLFGYGVGGGRGHGFTVRRGGVGYVRRGGGRRPWRETPRREEEGEDDFARETGDGAHARRRRRRGGLAGAPEQGAVAAEAFSSSGGSGTWRNSRGSGTWRKNSDPAMEEGDLLAPTPMERKEERAAQAGKCSDELKEEVSVVELVEVVSLVS</sequence>